<sequence length="116" mass="13000">MTDRAVLDELRQAIDEAFHGRERVAMREVYSQVSQHVGLSADVLTHLNELPEGAYDKRELTEAINEVITRRGEQDTLGLLEVPRQAGPPEGPRAVRDEAARGGLREPDDDDPDLMR</sequence>
<comment type="caution">
    <text evidence="2">The sequence shown here is derived from an EMBL/GenBank/DDBJ whole genome shotgun (WGS) entry which is preliminary data.</text>
</comment>
<reference evidence="3" key="1">
    <citation type="journal article" date="2019" name="Int. J. Syst. Evol. Microbiol.">
        <title>The Global Catalogue of Microorganisms (GCM) 10K type strain sequencing project: providing services to taxonomists for standard genome sequencing and annotation.</title>
        <authorList>
            <consortium name="The Broad Institute Genomics Platform"/>
            <consortium name="The Broad Institute Genome Sequencing Center for Infectious Disease"/>
            <person name="Wu L."/>
            <person name="Ma J."/>
        </authorList>
    </citation>
    <scope>NUCLEOTIDE SEQUENCE [LARGE SCALE GENOMIC DNA]</scope>
    <source>
        <strain evidence="3">JCM 16904</strain>
    </source>
</reference>
<dbReference type="RefSeq" id="WP_344888837.1">
    <property type="nucleotide sequence ID" value="NZ_BAAAZP010000149.1"/>
</dbReference>
<keyword evidence="3" id="KW-1185">Reference proteome</keyword>
<organism evidence="2 3">
    <name type="scientific">Nonomuraea antimicrobica</name>
    <dbReference type="NCBI Taxonomy" id="561173"/>
    <lineage>
        <taxon>Bacteria</taxon>
        <taxon>Bacillati</taxon>
        <taxon>Actinomycetota</taxon>
        <taxon>Actinomycetes</taxon>
        <taxon>Streptosporangiales</taxon>
        <taxon>Streptosporangiaceae</taxon>
        <taxon>Nonomuraea</taxon>
    </lineage>
</organism>
<accession>A0ABP7CVV0</accession>
<feature type="region of interest" description="Disordered" evidence="1">
    <location>
        <begin position="76"/>
        <end position="116"/>
    </location>
</feature>
<dbReference type="Proteomes" id="UP001500902">
    <property type="component" value="Unassembled WGS sequence"/>
</dbReference>
<dbReference type="EMBL" id="BAAAZP010000149">
    <property type="protein sequence ID" value="GAA3697243.1"/>
    <property type="molecule type" value="Genomic_DNA"/>
</dbReference>
<feature type="compositionally biased region" description="Acidic residues" evidence="1">
    <location>
        <begin position="107"/>
        <end position="116"/>
    </location>
</feature>
<evidence type="ECO:0000256" key="1">
    <source>
        <dbReference type="SAM" id="MobiDB-lite"/>
    </source>
</evidence>
<proteinExistence type="predicted"/>
<protein>
    <submittedName>
        <fullName evidence="2">Uncharacterized protein</fullName>
    </submittedName>
</protein>
<name>A0ABP7CVV0_9ACTN</name>
<evidence type="ECO:0000313" key="2">
    <source>
        <dbReference type="EMBL" id="GAA3697243.1"/>
    </source>
</evidence>
<feature type="compositionally biased region" description="Basic and acidic residues" evidence="1">
    <location>
        <begin position="93"/>
        <end position="106"/>
    </location>
</feature>
<evidence type="ECO:0000313" key="3">
    <source>
        <dbReference type="Proteomes" id="UP001500902"/>
    </source>
</evidence>
<gene>
    <name evidence="2" type="ORF">GCM10022224_073910</name>
</gene>